<proteinExistence type="predicted"/>
<evidence type="ECO:0000313" key="1">
    <source>
        <dbReference type="EMBL" id="PON31434.1"/>
    </source>
</evidence>
<keyword evidence="2" id="KW-1185">Reference proteome</keyword>
<evidence type="ECO:0000313" key="2">
    <source>
        <dbReference type="Proteomes" id="UP000237105"/>
    </source>
</evidence>
<comment type="caution">
    <text evidence="1">The sequence shown here is derived from an EMBL/GenBank/DDBJ whole genome shotgun (WGS) entry which is preliminary data.</text>
</comment>
<dbReference type="EMBL" id="JXTB01001051">
    <property type="protein sequence ID" value="PON31434.1"/>
    <property type="molecule type" value="Genomic_DNA"/>
</dbReference>
<accession>A0A2P5A4I3</accession>
<name>A0A2P5A4I3_PARAD</name>
<dbReference type="AlphaFoldDB" id="A0A2P5A4I3"/>
<protein>
    <submittedName>
        <fullName evidence="1">Uncharacterized protein</fullName>
    </submittedName>
</protein>
<reference evidence="2" key="1">
    <citation type="submission" date="2016-06" db="EMBL/GenBank/DDBJ databases">
        <title>Parallel loss of symbiosis genes in relatives of nitrogen-fixing non-legume Parasponia.</title>
        <authorList>
            <person name="Van Velzen R."/>
            <person name="Holmer R."/>
            <person name="Bu F."/>
            <person name="Rutten L."/>
            <person name="Van Zeijl A."/>
            <person name="Liu W."/>
            <person name="Santuari L."/>
            <person name="Cao Q."/>
            <person name="Sharma T."/>
            <person name="Shen D."/>
            <person name="Roswanjaya Y."/>
            <person name="Wardhani T."/>
            <person name="Kalhor M.S."/>
            <person name="Jansen J."/>
            <person name="Van den Hoogen J."/>
            <person name="Gungor B."/>
            <person name="Hartog M."/>
            <person name="Hontelez J."/>
            <person name="Verver J."/>
            <person name="Yang W.-C."/>
            <person name="Schijlen E."/>
            <person name="Repin R."/>
            <person name="Schilthuizen M."/>
            <person name="Schranz E."/>
            <person name="Heidstra R."/>
            <person name="Miyata K."/>
            <person name="Fedorova E."/>
            <person name="Kohlen W."/>
            <person name="Bisseling T."/>
            <person name="Smit S."/>
            <person name="Geurts R."/>
        </authorList>
    </citation>
    <scope>NUCLEOTIDE SEQUENCE [LARGE SCALE GENOMIC DNA]</scope>
    <source>
        <strain evidence="2">cv. WU1-14</strain>
    </source>
</reference>
<gene>
    <name evidence="1" type="ORF">PanWU01x14_369890</name>
</gene>
<organism evidence="1 2">
    <name type="scientific">Parasponia andersonii</name>
    <name type="common">Sponia andersonii</name>
    <dbReference type="NCBI Taxonomy" id="3476"/>
    <lineage>
        <taxon>Eukaryota</taxon>
        <taxon>Viridiplantae</taxon>
        <taxon>Streptophyta</taxon>
        <taxon>Embryophyta</taxon>
        <taxon>Tracheophyta</taxon>
        <taxon>Spermatophyta</taxon>
        <taxon>Magnoliopsida</taxon>
        <taxon>eudicotyledons</taxon>
        <taxon>Gunneridae</taxon>
        <taxon>Pentapetalae</taxon>
        <taxon>rosids</taxon>
        <taxon>fabids</taxon>
        <taxon>Rosales</taxon>
        <taxon>Cannabaceae</taxon>
        <taxon>Parasponia</taxon>
    </lineage>
</organism>
<dbReference type="Proteomes" id="UP000237105">
    <property type="component" value="Unassembled WGS sequence"/>
</dbReference>
<sequence length="68" mass="7784">MVHNALLNNHYLGNEPVMIEIDGVMMSPNMVKFELQVIEESARFAMSQRSTVSVLRSLCYLHCQTNIE</sequence>